<feature type="domain" description="Mandelate racemase/muconate lactonizing enzyme C-terminal" evidence="4">
    <location>
        <begin position="2"/>
        <end position="89"/>
    </location>
</feature>
<dbReference type="GO" id="GO:0016829">
    <property type="term" value="F:lyase activity"/>
    <property type="evidence" value="ECO:0007669"/>
    <property type="project" value="UniProtKB-KW"/>
</dbReference>
<evidence type="ECO:0000256" key="1">
    <source>
        <dbReference type="ARBA" id="ARBA00022723"/>
    </source>
</evidence>
<dbReference type="InterPro" id="IPR013342">
    <property type="entry name" value="Mandelate_racemase_C"/>
</dbReference>
<gene>
    <name evidence="5" type="ORF">METZ01_LOCUS160081</name>
</gene>
<dbReference type="SFLD" id="SFLDG00180">
    <property type="entry name" value="muconate_cycloisomerase"/>
    <property type="match status" value="1"/>
</dbReference>
<organism evidence="5">
    <name type="scientific">marine metagenome</name>
    <dbReference type="NCBI Taxonomy" id="408172"/>
    <lineage>
        <taxon>unclassified sequences</taxon>
        <taxon>metagenomes</taxon>
        <taxon>ecological metagenomes</taxon>
    </lineage>
</organism>
<dbReference type="GO" id="GO:0046872">
    <property type="term" value="F:metal ion binding"/>
    <property type="evidence" value="ECO:0007669"/>
    <property type="project" value="UniProtKB-KW"/>
</dbReference>
<dbReference type="SMART" id="SM00922">
    <property type="entry name" value="MR_MLE"/>
    <property type="match status" value="1"/>
</dbReference>
<dbReference type="Pfam" id="PF13378">
    <property type="entry name" value="MR_MLE_C"/>
    <property type="match status" value="1"/>
</dbReference>
<accession>A0A382B1Y3</accession>
<dbReference type="AlphaFoldDB" id="A0A382B1Y3"/>
<dbReference type="SFLD" id="SFLDF00009">
    <property type="entry name" value="o-succinylbenzoate_synthase"/>
    <property type="match status" value="1"/>
</dbReference>
<name>A0A382B1Y3_9ZZZZ</name>
<evidence type="ECO:0000259" key="4">
    <source>
        <dbReference type="SMART" id="SM00922"/>
    </source>
</evidence>
<dbReference type="InterPro" id="IPR029065">
    <property type="entry name" value="Enolase_C-like"/>
</dbReference>
<protein>
    <recommendedName>
        <fullName evidence="4">Mandelate racemase/muconate lactonizing enzyme C-terminal domain-containing protein</fullName>
    </recommendedName>
</protein>
<dbReference type="SFLD" id="SFLDS00001">
    <property type="entry name" value="Enolase"/>
    <property type="match status" value="1"/>
</dbReference>
<dbReference type="NCBIfam" id="TIGR01928">
    <property type="entry name" value="menC_lowGC_arch"/>
    <property type="match status" value="1"/>
</dbReference>
<feature type="non-terminal residue" evidence="5">
    <location>
        <position position="1"/>
    </location>
</feature>
<proteinExistence type="predicted"/>
<evidence type="ECO:0000256" key="2">
    <source>
        <dbReference type="ARBA" id="ARBA00022842"/>
    </source>
</evidence>
<dbReference type="PANTHER" id="PTHR48073:SF5">
    <property type="entry name" value="O-SUCCINYLBENZOATE SYNTHASE"/>
    <property type="match status" value="1"/>
</dbReference>
<keyword evidence="2" id="KW-0460">Magnesium</keyword>
<dbReference type="EMBL" id="UINC01027642">
    <property type="protein sequence ID" value="SVB07227.1"/>
    <property type="molecule type" value="Genomic_DNA"/>
</dbReference>
<sequence length="224" mass="24711">KITAGIEQGYQRIKLKIEPGRDVSIVEPVRDRFGDIPLMVDANCGYRNDPDALGSLKALDGFNLLMIEQPLAHDDIDGNAPIQAELETPICLDESIHSAHHAAHAIEIEACRLVNIKASRIGGRAAAIAIHDLCAAREIPVWCGGMLESGVGRLHNISMASLPNFQMPGDLSASKRYWQEDIIDPWVEIDNEGLVTVPNTVGLGHAVLEERIRKHLIRYEKFSR</sequence>
<dbReference type="InterPro" id="IPR036849">
    <property type="entry name" value="Enolase-like_C_sf"/>
</dbReference>
<dbReference type="PANTHER" id="PTHR48073">
    <property type="entry name" value="O-SUCCINYLBENZOATE SYNTHASE-RELATED"/>
    <property type="match status" value="1"/>
</dbReference>
<dbReference type="GO" id="GO:0009234">
    <property type="term" value="P:menaquinone biosynthetic process"/>
    <property type="evidence" value="ECO:0007669"/>
    <property type="project" value="InterPro"/>
</dbReference>
<keyword evidence="3" id="KW-0456">Lyase</keyword>
<evidence type="ECO:0000256" key="3">
    <source>
        <dbReference type="ARBA" id="ARBA00023239"/>
    </source>
</evidence>
<keyword evidence="1" id="KW-0479">Metal-binding</keyword>
<evidence type="ECO:0000313" key="5">
    <source>
        <dbReference type="EMBL" id="SVB07227.1"/>
    </source>
</evidence>
<dbReference type="SUPFAM" id="SSF51604">
    <property type="entry name" value="Enolase C-terminal domain-like"/>
    <property type="match status" value="1"/>
</dbReference>
<dbReference type="Gene3D" id="3.20.20.120">
    <property type="entry name" value="Enolase-like C-terminal domain"/>
    <property type="match status" value="1"/>
</dbReference>
<reference evidence="5" key="1">
    <citation type="submission" date="2018-05" db="EMBL/GenBank/DDBJ databases">
        <authorList>
            <person name="Lanie J.A."/>
            <person name="Ng W.-L."/>
            <person name="Kazmierczak K.M."/>
            <person name="Andrzejewski T.M."/>
            <person name="Davidsen T.M."/>
            <person name="Wayne K.J."/>
            <person name="Tettelin H."/>
            <person name="Glass J.I."/>
            <person name="Rusch D."/>
            <person name="Podicherti R."/>
            <person name="Tsui H.-C.T."/>
            <person name="Winkler M.E."/>
        </authorList>
    </citation>
    <scope>NUCLEOTIDE SEQUENCE</scope>
</reference>
<dbReference type="InterPro" id="IPR010197">
    <property type="entry name" value="OSBS/NAAAR"/>
</dbReference>